<sequence length="139" mass="14901">MNPDQLATLHLRCFGAHPRPWSAAEFEDLLQSPLNFLLARPQGFLLGRAVADEAELLTLAVAPEARRQGLASRLLGDFAAASRARGAEQAFLEVAADNAGAIALYAGQGWEVAGRRRNYYAPGLDAILMRCALPAKTNG</sequence>
<keyword evidence="2" id="KW-0808">Transferase</keyword>
<organism evidence="2 3">
    <name type="scientific">Paracoccus simplex</name>
    <dbReference type="NCBI Taxonomy" id="2086346"/>
    <lineage>
        <taxon>Bacteria</taxon>
        <taxon>Pseudomonadati</taxon>
        <taxon>Pseudomonadota</taxon>
        <taxon>Alphaproteobacteria</taxon>
        <taxon>Rhodobacterales</taxon>
        <taxon>Paracoccaceae</taxon>
        <taxon>Paracoccus</taxon>
    </lineage>
</organism>
<dbReference type="InterPro" id="IPR000182">
    <property type="entry name" value="GNAT_dom"/>
</dbReference>
<reference evidence="3" key="1">
    <citation type="journal article" date="2019" name="Int. J. Syst. Evol. Microbiol.">
        <title>The Global Catalogue of Microorganisms (GCM) 10K type strain sequencing project: providing services to taxonomists for standard genome sequencing and annotation.</title>
        <authorList>
            <consortium name="The Broad Institute Genomics Platform"/>
            <consortium name="The Broad Institute Genome Sequencing Center for Infectious Disease"/>
            <person name="Wu L."/>
            <person name="Ma J."/>
        </authorList>
    </citation>
    <scope>NUCLEOTIDE SEQUENCE [LARGE SCALE GENOMIC DNA]</scope>
    <source>
        <strain evidence="3">VKM B-3226</strain>
    </source>
</reference>
<evidence type="ECO:0000259" key="1">
    <source>
        <dbReference type="PROSITE" id="PS51186"/>
    </source>
</evidence>
<dbReference type="Gene3D" id="3.40.630.30">
    <property type="match status" value="1"/>
</dbReference>
<dbReference type="PROSITE" id="PS51186">
    <property type="entry name" value="GNAT"/>
    <property type="match status" value="1"/>
</dbReference>
<dbReference type="PANTHER" id="PTHR43072:SF52">
    <property type="entry name" value="GCN5-RELATED N-ACETYLTRANSFERASE"/>
    <property type="match status" value="1"/>
</dbReference>
<keyword evidence="3" id="KW-1185">Reference proteome</keyword>
<evidence type="ECO:0000313" key="2">
    <source>
        <dbReference type="EMBL" id="MFC3570353.1"/>
    </source>
</evidence>
<dbReference type="EMBL" id="JBHRXE010000037">
    <property type="protein sequence ID" value="MFC3570353.1"/>
    <property type="molecule type" value="Genomic_DNA"/>
</dbReference>
<keyword evidence="2" id="KW-0012">Acyltransferase</keyword>
<gene>
    <name evidence="2" type="ORF">ACFOMP_12895</name>
</gene>
<dbReference type="PANTHER" id="PTHR43072">
    <property type="entry name" value="N-ACETYLTRANSFERASE"/>
    <property type="match status" value="1"/>
</dbReference>
<comment type="caution">
    <text evidence="2">The sequence shown here is derived from an EMBL/GenBank/DDBJ whole genome shotgun (WGS) entry which is preliminary data.</text>
</comment>
<dbReference type="Pfam" id="PF00583">
    <property type="entry name" value="Acetyltransf_1"/>
    <property type="match status" value="1"/>
</dbReference>
<accession>A0ABV7S1J8</accession>
<feature type="domain" description="N-acetyltransferase" evidence="1">
    <location>
        <begin position="1"/>
        <end position="134"/>
    </location>
</feature>
<dbReference type="GO" id="GO:0016746">
    <property type="term" value="F:acyltransferase activity"/>
    <property type="evidence" value="ECO:0007669"/>
    <property type="project" value="UniProtKB-KW"/>
</dbReference>
<dbReference type="InterPro" id="IPR016181">
    <property type="entry name" value="Acyl_CoA_acyltransferase"/>
</dbReference>
<dbReference type="CDD" id="cd04301">
    <property type="entry name" value="NAT_SF"/>
    <property type="match status" value="1"/>
</dbReference>
<evidence type="ECO:0000313" key="3">
    <source>
        <dbReference type="Proteomes" id="UP001595596"/>
    </source>
</evidence>
<dbReference type="SUPFAM" id="SSF55729">
    <property type="entry name" value="Acyl-CoA N-acyltransferases (Nat)"/>
    <property type="match status" value="1"/>
</dbReference>
<dbReference type="Proteomes" id="UP001595596">
    <property type="component" value="Unassembled WGS sequence"/>
</dbReference>
<protein>
    <submittedName>
        <fullName evidence="2">GNAT family N-acetyltransferase</fullName>
        <ecNumber evidence="2">2.3.1.-</ecNumber>
    </submittedName>
</protein>
<name>A0ABV7S1J8_9RHOB</name>
<dbReference type="RefSeq" id="WP_289893142.1">
    <property type="nucleotide sequence ID" value="NZ_JBHRXE010000037.1"/>
</dbReference>
<proteinExistence type="predicted"/>
<dbReference type="EC" id="2.3.1.-" evidence="2"/>